<sequence>MATQTTTDPASTSPVSREALIVVSNRLPFVLKKNEEGHLIRKSSAGGLVTAVAPVVAQCKGLWVGWPGIFLESGEKEPIIPESEDGNCTPTAGLLSKQIVPVFMEKDQFGQFYNGCCNGTFWPLFHSMPDRAIFFSEHWKAYVEVNQFFADKAMEAVDSLVQQNKDVLPLVWVHDYHLTLAAALIRKQAAEKGIRIKLGFFLHIPFPPWDIFRLLPWANQVLEGLLGCDMVGFHIEDYCLNFLDCCQRQLDYRVDKKNFTVEHEGRKISVRPLPIGIPFDKFTQMAEEAPRVVRESREKIILGVDRLDYTKGLVHRLRAYENLLTKHPEYIEKVIFLQISVPSRTDVKEYQDLKEEMDQVVGKINGQFSTANWSPIRYIYGSISQAELAAFYRDAAVCVVTPLRDGMNLVAKEFVACQIEDPGVLILSPFAGAGEMMHEALIVNPYEVDLAAEMIHRALSMPLDERQVRMTHLRKREKINDVNAWTANFLKAMDSSLLGIAAAVCRPAEIGQMLITPEDFDCFLSDYLSGGDKLAILLDYDGTLAPIAPHPDMAIIPNETKRVLERLSNCPDVYVAIISGRGVTSVKSMVGIENITYAGNHGLEIVHPDGTKFTHPMPFEYEDKVSQLMEKLQDEVCCHGAWVENKGVLLTFHYREAPEDVRDDLVERARFIIESFGFKCFPALCALEAKPPVEWDKGRAAIYILRTAFGVDWSERIRIVFAGDDVGDEDAIVALKGIGATFRVSSDMEISTAADRRLPNTDVVLALLKWIERYMMHRKPPRFCGSMAIVATPTNLSLIPSYTTQPLESQVEVGH</sequence>
<organism evidence="3 4">
    <name type="scientific">Daphnia galeata</name>
    <dbReference type="NCBI Taxonomy" id="27404"/>
    <lineage>
        <taxon>Eukaryota</taxon>
        <taxon>Metazoa</taxon>
        <taxon>Ecdysozoa</taxon>
        <taxon>Arthropoda</taxon>
        <taxon>Crustacea</taxon>
        <taxon>Branchiopoda</taxon>
        <taxon>Diplostraca</taxon>
        <taxon>Cladocera</taxon>
        <taxon>Anomopoda</taxon>
        <taxon>Daphniidae</taxon>
        <taxon>Daphnia</taxon>
    </lineage>
</organism>
<dbReference type="Pfam" id="PF00982">
    <property type="entry name" value="Glyco_transf_20"/>
    <property type="match status" value="1"/>
</dbReference>
<keyword evidence="4" id="KW-1185">Reference proteome</keyword>
<dbReference type="FunFam" id="3.40.50.2000:FF:000113">
    <property type="entry name" value="Alpha,alpha-trehalose-phosphate synthase"/>
    <property type="match status" value="1"/>
</dbReference>
<dbReference type="FunFam" id="3.40.50.1000:FF:000324">
    <property type="entry name" value="Putative Alpha,alpha-trehalose-phosphate synthase"/>
    <property type="match status" value="1"/>
</dbReference>
<gene>
    <name evidence="3" type="ORF">DGAL_LOCUS451</name>
</gene>
<comment type="similarity">
    <text evidence="1">In the N-terminal section; belongs to the glycosyltransferase 20 family.</text>
</comment>
<dbReference type="Pfam" id="PF02358">
    <property type="entry name" value="Trehalose_PPase"/>
    <property type="match status" value="1"/>
</dbReference>
<dbReference type="NCBIfam" id="TIGR01484">
    <property type="entry name" value="HAD-SF-IIB"/>
    <property type="match status" value="1"/>
</dbReference>
<dbReference type="Gene3D" id="3.30.70.1020">
    <property type="entry name" value="Trehalose-6-phosphate phosphatase related protein, domain 2"/>
    <property type="match status" value="1"/>
</dbReference>
<proteinExistence type="inferred from homology"/>
<dbReference type="InterPro" id="IPR023214">
    <property type="entry name" value="HAD_sf"/>
</dbReference>
<dbReference type="GO" id="GO:0004805">
    <property type="term" value="F:trehalose-phosphatase activity"/>
    <property type="evidence" value="ECO:0007669"/>
    <property type="project" value="TreeGrafter"/>
</dbReference>
<dbReference type="PANTHER" id="PTHR10788:SF106">
    <property type="entry name" value="BCDNA.GH08860"/>
    <property type="match status" value="1"/>
</dbReference>
<reference evidence="3" key="1">
    <citation type="submission" date="2021-11" db="EMBL/GenBank/DDBJ databases">
        <authorList>
            <person name="Schell T."/>
        </authorList>
    </citation>
    <scope>NUCLEOTIDE SEQUENCE</scope>
    <source>
        <strain evidence="3">M5</strain>
    </source>
</reference>
<dbReference type="Gene3D" id="3.40.50.1000">
    <property type="entry name" value="HAD superfamily/HAD-like"/>
    <property type="match status" value="1"/>
</dbReference>
<dbReference type="SUPFAM" id="SSF53756">
    <property type="entry name" value="UDP-Glycosyltransferase/glycogen phosphorylase"/>
    <property type="match status" value="1"/>
</dbReference>
<dbReference type="NCBIfam" id="TIGR00685">
    <property type="entry name" value="T6PP"/>
    <property type="match status" value="1"/>
</dbReference>
<dbReference type="InterPro" id="IPR001830">
    <property type="entry name" value="Glyco_trans_20"/>
</dbReference>
<dbReference type="Gene3D" id="3.40.50.2000">
    <property type="entry name" value="Glycogen Phosphorylase B"/>
    <property type="match status" value="2"/>
</dbReference>
<evidence type="ECO:0000313" key="4">
    <source>
        <dbReference type="Proteomes" id="UP000789390"/>
    </source>
</evidence>
<accession>A0A8J2WC32</accession>
<dbReference type="InterPro" id="IPR006379">
    <property type="entry name" value="HAD-SF_hydro_IIB"/>
</dbReference>
<dbReference type="GO" id="GO:0005992">
    <property type="term" value="P:trehalose biosynthetic process"/>
    <property type="evidence" value="ECO:0007669"/>
    <property type="project" value="InterPro"/>
</dbReference>
<comment type="caution">
    <text evidence="3">The sequence shown here is derived from an EMBL/GenBank/DDBJ whole genome shotgun (WGS) entry which is preliminary data.</text>
</comment>
<protein>
    <submittedName>
        <fullName evidence="3">Uncharacterized protein</fullName>
    </submittedName>
</protein>
<comment type="similarity">
    <text evidence="2">In the C-terminal section; belongs to the trehalose phosphatase family.</text>
</comment>
<dbReference type="PANTHER" id="PTHR10788">
    <property type="entry name" value="TREHALOSE-6-PHOSPHATE SYNTHASE"/>
    <property type="match status" value="1"/>
</dbReference>
<dbReference type="GO" id="GO:0003825">
    <property type="term" value="F:alpha,alpha-trehalose-phosphate synthase (UDP-forming) activity"/>
    <property type="evidence" value="ECO:0007669"/>
    <property type="project" value="TreeGrafter"/>
</dbReference>
<dbReference type="Proteomes" id="UP000789390">
    <property type="component" value="Unassembled WGS sequence"/>
</dbReference>
<evidence type="ECO:0000313" key="3">
    <source>
        <dbReference type="EMBL" id="CAH0098399.1"/>
    </source>
</evidence>
<dbReference type="InterPro" id="IPR036412">
    <property type="entry name" value="HAD-like_sf"/>
</dbReference>
<dbReference type="OrthoDB" id="755951at2759"/>
<evidence type="ECO:0000256" key="1">
    <source>
        <dbReference type="ARBA" id="ARBA00005409"/>
    </source>
</evidence>
<evidence type="ECO:0000256" key="2">
    <source>
        <dbReference type="ARBA" id="ARBA00006330"/>
    </source>
</evidence>
<dbReference type="FunFam" id="3.40.50.2000:FF:000150">
    <property type="entry name" value="Trehalose-6-phosphate synthase"/>
    <property type="match status" value="1"/>
</dbReference>
<name>A0A8J2WC32_9CRUS</name>
<dbReference type="GO" id="GO:0005829">
    <property type="term" value="C:cytosol"/>
    <property type="evidence" value="ECO:0007669"/>
    <property type="project" value="TreeGrafter"/>
</dbReference>
<dbReference type="CDD" id="cd03788">
    <property type="entry name" value="GT20_TPS"/>
    <property type="match status" value="1"/>
</dbReference>
<dbReference type="EMBL" id="CAKKLH010000002">
    <property type="protein sequence ID" value="CAH0098399.1"/>
    <property type="molecule type" value="Genomic_DNA"/>
</dbReference>
<dbReference type="InterPro" id="IPR003337">
    <property type="entry name" value="Trehalose_PPase"/>
</dbReference>
<dbReference type="CDD" id="cd01627">
    <property type="entry name" value="HAD_TPP"/>
    <property type="match status" value="1"/>
</dbReference>
<dbReference type="NCBIfam" id="NF011071">
    <property type="entry name" value="PRK14501.1"/>
    <property type="match status" value="1"/>
</dbReference>
<dbReference type="AlphaFoldDB" id="A0A8J2WC32"/>
<dbReference type="SUPFAM" id="SSF56784">
    <property type="entry name" value="HAD-like"/>
    <property type="match status" value="1"/>
</dbReference>